<dbReference type="SMART" id="SM00347">
    <property type="entry name" value="HTH_MARR"/>
    <property type="match status" value="1"/>
</dbReference>
<dbReference type="SUPFAM" id="SSF46785">
    <property type="entry name" value="Winged helix' DNA-binding domain"/>
    <property type="match status" value="1"/>
</dbReference>
<proteinExistence type="predicted"/>
<gene>
    <name evidence="2" type="ORF">Voc01_068390</name>
</gene>
<dbReference type="InterPro" id="IPR036390">
    <property type="entry name" value="WH_DNA-bd_sf"/>
</dbReference>
<dbReference type="PANTHER" id="PTHR33164:SF99">
    <property type="entry name" value="MARR FAMILY REGULATORY PROTEIN"/>
    <property type="match status" value="1"/>
</dbReference>
<dbReference type="AlphaFoldDB" id="A0A8J4EH79"/>
<dbReference type="InterPro" id="IPR039422">
    <property type="entry name" value="MarR/SlyA-like"/>
</dbReference>
<dbReference type="InterPro" id="IPR036388">
    <property type="entry name" value="WH-like_DNA-bd_sf"/>
</dbReference>
<dbReference type="PANTHER" id="PTHR33164">
    <property type="entry name" value="TRANSCRIPTIONAL REGULATOR, MARR FAMILY"/>
    <property type="match status" value="1"/>
</dbReference>
<feature type="domain" description="HTH marR-type" evidence="1">
    <location>
        <begin position="1"/>
        <end position="145"/>
    </location>
</feature>
<dbReference type="Gene3D" id="1.10.10.10">
    <property type="entry name" value="Winged helix-like DNA-binding domain superfamily/Winged helix DNA-binding domain"/>
    <property type="match status" value="1"/>
</dbReference>
<dbReference type="EMBL" id="BOPH01000093">
    <property type="protein sequence ID" value="GIJ71922.1"/>
    <property type="molecule type" value="Genomic_DNA"/>
</dbReference>
<accession>A0A8J4EH79</accession>
<dbReference type="InterPro" id="IPR000835">
    <property type="entry name" value="HTH_MarR-typ"/>
</dbReference>
<name>A0A8J4EH79_9ACTN</name>
<evidence type="ECO:0000313" key="2">
    <source>
        <dbReference type="EMBL" id="GIJ71922.1"/>
    </source>
</evidence>
<comment type="caution">
    <text evidence="2">The sequence shown here is derived from an EMBL/GenBank/DDBJ whole genome shotgun (WGS) entry which is preliminary data.</text>
</comment>
<organism evidence="2 3">
    <name type="scientific">Virgisporangium ochraceum</name>
    <dbReference type="NCBI Taxonomy" id="65505"/>
    <lineage>
        <taxon>Bacteria</taxon>
        <taxon>Bacillati</taxon>
        <taxon>Actinomycetota</taxon>
        <taxon>Actinomycetes</taxon>
        <taxon>Micromonosporales</taxon>
        <taxon>Micromonosporaceae</taxon>
        <taxon>Virgisporangium</taxon>
    </lineage>
</organism>
<evidence type="ECO:0000259" key="1">
    <source>
        <dbReference type="PROSITE" id="PS50995"/>
    </source>
</evidence>
<reference evidence="2" key="1">
    <citation type="submission" date="2021-01" db="EMBL/GenBank/DDBJ databases">
        <title>Whole genome shotgun sequence of Virgisporangium ochraceum NBRC 16418.</title>
        <authorList>
            <person name="Komaki H."/>
            <person name="Tamura T."/>
        </authorList>
    </citation>
    <scope>NUCLEOTIDE SEQUENCE</scope>
    <source>
        <strain evidence="2">NBRC 16418</strain>
    </source>
</reference>
<dbReference type="Proteomes" id="UP000635606">
    <property type="component" value="Unassembled WGS sequence"/>
</dbReference>
<protein>
    <submittedName>
        <fullName evidence="2">MarR family transcriptional regulator</fullName>
    </submittedName>
</protein>
<dbReference type="GO" id="GO:0003700">
    <property type="term" value="F:DNA-binding transcription factor activity"/>
    <property type="evidence" value="ECO:0007669"/>
    <property type="project" value="InterPro"/>
</dbReference>
<dbReference type="PROSITE" id="PS50995">
    <property type="entry name" value="HTH_MARR_2"/>
    <property type="match status" value="1"/>
</dbReference>
<dbReference type="GO" id="GO:0006950">
    <property type="term" value="P:response to stress"/>
    <property type="evidence" value="ECO:0007669"/>
    <property type="project" value="TreeGrafter"/>
</dbReference>
<keyword evidence="3" id="KW-1185">Reference proteome</keyword>
<dbReference type="Pfam" id="PF01047">
    <property type="entry name" value="MarR"/>
    <property type="match status" value="1"/>
</dbReference>
<evidence type="ECO:0000313" key="3">
    <source>
        <dbReference type="Proteomes" id="UP000635606"/>
    </source>
</evidence>
<sequence>MTRWLTPAEARAWRGYRRMRGLLDLRLARDLARDSGLSEPDYDVLSTLGETEGNRMRLTELAAHMLWQNSRLSHHIARMEQRGLVTRQPCPDDGRGSLVCLAPAGRAAIGAAAPKHVGSVREHFIDLLTDDELATLAELTERVVARLRADP</sequence>
<dbReference type="RefSeq" id="WP_239160664.1">
    <property type="nucleotide sequence ID" value="NZ_BOPH01000093.1"/>
</dbReference>